<evidence type="ECO:0000256" key="8">
    <source>
        <dbReference type="ARBA" id="ARBA00022729"/>
    </source>
</evidence>
<sequence>MSNSLASTKSIPFLGIVVLFLWIISSGGDGQAGYFTAPLLKQERLARQRHAFGVLNSTAWGDFQPRLATDPVDDPETAARYLNMTGFREADGFAWEDLGRFKTQCADLSRRLSPSLPDRSAIDAAQVGVEKVDKGGKEVNAWGEQVVGAVWQNATGIVKGSWIRRPASVSRSWTNYNFTAMTPSISWIGTFGEWNRNLTASEGKMELRVEEEERYIPYDKVVDAGQGSSNIAGGVREVTVTMTVEDSGADGSGSGSTYEMRLHGVHWPNQGNMLVTTTSEKFAGIFGLPHLASDENGFRSSQRLLNQTLLEALKEKERSAFVDQGNPWTANVAGTEDGWNPSPHCEYVVYLQIHPLGQDGSPSMVDQRLSADAVRGAVKMIEDELRNPTGAPIQQVPELQMSAIVYSPDCAFFLESKGPPEFPAVQGYRHLVGFKEEVWMYDVNFWVLALAAIAFGQLYLLKSQMRESYTPSTMGRVSFWTLLGMVLADGIMCALSAALALESSNFYLHALILTFALFMSTVIGGSFLSEIYRIQEPEWRPRERERAANTSTTTNTNSTPPQQSTPAPPRAEAEAETLPQPVTASTGVAPAELPIIIPSDQDIDAEIIENLTTGAAAVPNAGTTGTQQPGVVPFSTIVARLILLGSIISFLSLAARSWWKPVRNSFINTTLLIYLSLWIPQIFRNIQRNSRRAFSWPFMIGQSVLRILPISYFYLHPRNLIFSEPDWTAFAVLAGWLWSQLWILYYQDVLGPRFGLPKGWLPEAWDYHPVLCEDNLETGRLPIGLAPPSSPTASPTTDKGSNPTQLRSIDCVICCETLEVPVVKAGMEADPGGVAGLLERRKYMVTPCRHIFHSACLEGWLRYRLQCPICREELPPL</sequence>
<evidence type="ECO:0000256" key="12">
    <source>
        <dbReference type="ARBA" id="ARBA00022989"/>
    </source>
</evidence>
<evidence type="ECO:0000256" key="3">
    <source>
        <dbReference type="ARBA" id="ARBA00004906"/>
    </source>
</evidence>
<dbReference type="PANTHER" id="PTHR22763">
    <property type="entry name" value="RING ZINC FINGER PROTEIN"/>
    <property type="match status" value="1"/>
</dbReference>
<feature type="signal peptide" evidence="22">
    <location>
        <begin position="1"/>
        <end position="30"/>
    </location>
</feature>
<dbReference type="InterPro" id="IPR050731">
    <property type="entry name" value="HRD1_E3_ubiq-ligases"/>
</dbReference>
<feature type="transmembrane region" description="Helical" evidence="21">
    <location>
        <begin position="665"/>
        <end position="683"/>
    </location>
</feature>
<evidence type="ECO:0000256" key="20">
    <source>
        <dbReference type="SAM" id="MobiDB-lite"/>
    </source>
</evidence>
<keyword evidence="5" id="KW-0808">Transferase</keyword>
<dbReference type="GO" id="GO:0061630">
    <property type="term" value="F:ubiquitin protein ligase activity"/>
    <property type="evidence" value="ECO:0007669"/>
    <property type="project" value="UniProtKB-EC"/>
</dbReference>
<evidence type="ECO:0000256" key="22">
    <source>
        <dbReference type="SAM" id="SignalP"/>
    </source>
</evidence>
<comment type="subunit">
    <text evidence="15">Component of the DSC E3 ubiquitin ligase complex composed of dscA, dscB, dscC and dscD.</text>
</comment>
<dbReference type="FunCoup" id="A0A2T3AEW8">
    <property type="interactions" value="48"/>
</dbReference>
<proteinExistence type="predicted"/>
<keyword evidence="11" id="KW-0862">Zinc</keyword>
<dbReference type="UniPathway" id="UPA00143"/>
<evidence type="ECO:0000259" key="23">
    <source>
        <dbReference type="PROSITE" id="PS50089"/>
    </source>
</evidence>
<accession>A0A2T3AEW8</accession>
<evidence type="ECO:0000256" key="16">
    <source>
        <dbReference type="ARBA" id="ARBA00071072"/>
    </source>
</evidence>
<dbReference type="FunFam" id="3.30.40.10:FF:000626">
    <property type="entry name" value="Transmembrane ubiquitin ligase 1"/>
    <property type="match status" value="1"/>
</dbReference>
<dbReference type="OrthoDB" id="9984778at2759"/>
<protein>
    <recommendedName>
        <fullName evidence="16">DSC E3 ubiquitin ligase complex subunit A</fullName>
        <ecNumber evidence="4">2.3.2.27</ecNumber>
    </recommendedName>
    <alternativeName>
        <fullName evidence="17">Defective for SREBP cleavage protein A</fullName>
    </alternativeName>
    <alternativeName>
        <fullName evidence="18">RING-type E3 ubiquitin transferase dscA</fullName>
    </alternativeName>
</protein>
<evidence type="ECO:0000256" key="15">
    <source>
        <dbReference type="ARBA" id="ARBA00063126"/>
    </source>
</evidence>
<dbReference type="InParanoid" id="A0A2T3AEW8"/>
<feature type="transmembrane region" description="Helical" evidence="21">
    <location>
        <begin position="438"/>
        <end position="461"/>
    </location>
</feature>
<dbReference type="GO" id="GO:0008270">
    <property type="term" value="F:zinc ion binding"/>
    <property type="evidence" value="ECO:0007669"/>
    <property type="project" value="UniProtKB-KW"/>
</dbReference>
<evidence type="ECO:0000256" key="13">
    <source>
        <dbReference type="ARBA" id="ARBA00023136"/>
    </source>
</evidence>
<evidence type="ECO:0000256" key="9">
    <source>
        <dbReference type="ARBA" id="ARBA00022771"/>
    </source>
</evidence>
<comment type="function">
    <text evidence="14">Catalytic component of the DSC E3 ubiquitin ligase complex which is required for the srbA transcriptional activator proteolytic cleavage to release the soluble transcription factor from the membrane in low oxygen or sterol conditions. Required for growth during hypoxia and triazole drug susceptibility, as well as for virulence in a murine model of invasive pulmonary aspergillosis (IPA).</text>
</comment>
<evidence type="ECO:0000256" key="7">
    <source>
        <dbReference type="ARBA" id="ARBA00022723"/>
    </source>
</evidence>
<evidence type="ECO:0000256" key="1">
    <source>
        <dbReference type="ARBA" id="ARBA00000900"/>
    </source>
</evidence>
<feature type="transmembrane region" description="Helical" evidence="21">
    <location>
        <begin position="695"/>
        <end position="715"/>
    </location>
</feature>
<gene>
    <name evidence="24" type="ORF">BD289DRAFT_459352</name>
</gene>
<organism evidence="24 25">
    <name type="scientific">Coniella lustricola</name>
    <dbReference type="NCBI Taxonomy" id="2025994"/>
    <lineage>
        <taxon>Eukaryota</taxon>
        <taxon>Fungi</taxon>
        <taxon>Dikarya</taxon>
        <taxon>Ascomycota</taxon>
        <taxon>Pezizomycotina</taxon>
        <taxon>Sordariomycetes</taxon>
        <taxon>Sordariomycetidae</taxon>
        <taxon>Diaporthales</taxon>
        <taxon>Schizoparmaceae</taxon>
        <taxon>Coniella</taxon>
    </lineage>
</organism>
<feature type="transmembrane region" description="Helical" evidence="21">
    <location>
        <begin position="482"/>
        <end position="501"/>
    </location>
</feature>
<feature type="transmembrane region" description="Helical" evidence="21">
    <location>
        <begin position="637"/>
        <end position="659"/>
    </location>
</feature>
<comment type="catalytic activity">
    <reaction evidence="1">
        <text>S-ubiquitinyl-[E2 ubiquitin-conjugating enzyme]-L-cysteine + [acceptor protein]-L-lysine = [E2 ubiquitin-conjugating enzyme]-L-cysteine + N(6)-ubiquitinyl-[acceptor protein]-L-lysine.</text>
        <dbReference type="EC" id="2.3.2.27"/>
    </reaction>
</comment>
<dbReference type="Pfam" id="PF13639">
    <property type="entry name" value="zf-RING_2"/>
    <property type="match status" value="1"/>
</dbReference>
<keyword evidence="9 19" id="KW-0863">Zinc-finger</keyword>
<evidence type="ECO:0000256" key="10">
    <source>
        <dbReference type="ARBA" id="ARBA00022786"/>
    </source>
</evidence>
<reference evidence="24 25" key="1">
    <citation type="journal article" date="2018" name="Mycol. Prog.">
        <title>Coniella lustricola, a new species from submerged detritus.</title>
        <authorList>
            <person name="Raudabaugh D.B."/>
            <person name="Iturriaga T."/>
            <person name="Carver A."/>
            <person name="Mondo S."/>
            <person name="Pangilinan J."/>
            <person name="Lipzen A."/>
            <person name="He G."/>
            <person name="Amirebrahimi M."/>
            <person name="Grigoriev I.V."/>
            <person name="Miller A.N."/>
        </authorList>
    </citation>
    <scope>NUCLEOTIDE SEQUENCE [LARGE SCALE GENOMIC DNA]</scope>
    <source>
        <strain evidence="24 25">B22-T-1</strain>
    </source>
</reference>
<dbReference type="EMBL" id="KZ678399">
    <property type="protein sequence ID" value="PSR94310.1"/>
    <property type="molecule type" value="Genomic_DNA"/>
</dbReference>
<evidence type="ECO:0000256" key="5">
    <source>
        <dbReference type="ARBA" id="ARBA00022679"/>
    </source>
</evidence>
<evidence type="ECO:0000256" key="17">
    <source>
        <dbReference type="ARBA" id="ARBA00077885"/>
    </source>
</evidence>
<dbReference type="PANTHER" id="PTHR22763:SF162">
    <property type="entry name" value="TRANSMEMBRANE E3 UBIQUITIN-PROTEIN LIGASE 1"/>
    <property type="match status" value="1"/>
</dbReference>
<dbReference type="SMART" id="SM00184">
    <property type="entry name" value="RING"/>
    <property type="match status" value="1"/>
</dbReference>
<feature type="chain" id="PRO_5015561682" description="DSC E3 ubiquitin ligase complex subunit A" evidence="22">
    <location>
        <begin position="31"/>
        <end position="877"/>
    </location>
</feature>
<keyword evidence="12 21" id="KW-1133">Transmembrane helix</keyword>
<dbReference type="EC" id="2.3.2.27" evidence="4"/>
<evidence type="ECO:0000256" key="18">
    <source>
        <dbReference type="ARBA" id="ARBA00082128"/>
    </source>
</evidence>
<feature type="domain" description="RING-type" evidence="23">
    <location>
        <begin position="811"/>
        <end position="871"/>
    </location>
</feature>
<dbReference type="Pfam" id="PF11145">
    <property type="entry name" value="DUF2921"/>
    <property type="match status" value="1"/>
</dbReference>
<evidence type="ECO:0000256" key="19">
    <source>
        <dbReference type="PROSITE-ProRule" id="PRU00175"/>
    </source>
</evidence>
<dbReference type="GO" id="GO:0016567">
    <property type="term" value="P:protein ubiquitination"/>
    <property type="evidence" value="ECO:0007669"/>
    <property type="project" value="UniProtKB-UniPathway"/>
</dbReference>
<keyword evidence="25" id="KW-1185">Reference proteome</keyword>
<evidence type="ECO:0000256" key="6">
    <source>
        <dbReference type="ARBA" id="ARBA00022692"/>
    </source>
</evidence>
<evidence type="ECO:0000256" key="14">
    <source>
        <dbReference type="ARBA" id="ARBA00056116"/>
    </source>
</evidence>
<evidence type="ECO:0000313" key="25">
    <source>
        <dbReference type="Proteomes" id="UP000241462"/>
    </source>
</evidence>
<evidence type="ECO:0000313" key="24">
    <source>
        <dbReference type="EMBL" id="PSR94310.1"/>
    </source>
</evidence>
<dbReference type="AlphaFoldDB" id="A0A2T3AEW8"/>
<dbReference type="PROSITE" id="PS50089">
    <property type="entry name" value="ZF_RING_2"/>
    <property type="match status" value="1"/>
</dbReference>
<dbReference type="GO" id="GO:0044695">
    <property type="term" value="C:Dsc E3 ubiquitin ligase complex"/>
    <property type="evidence" value="ECO:0007669"/>
    <property type="project" value="TreeGrafter"/>
</dbReference>
<dbReference type="InterPro" id="IPR013083">
    <property type="entry name" value="Znf_RING/FYVE/PHD"/>
</dbReference>
<dbReference type="GO" id="GO:0043161">
    <property type="term" value="P:proteasome-mediated ubiquitin-dependent protein catabolic process"/>
    <property type="evidence" value="ECO:0007669"/>
    <property type="project" value="TreeGrafter"/>
</dbReference>
<evidence type="ECO:0000256" key="2">
    <source>
        <dbReference type="ARBA" id="ARBA00004127"/>
    </source>
</evidence>
<keyword evidence="7" id="KW-0479">Metal-binding</keyword>
<dbReference type="GO" id="GO:0012505">
    <property type="term" value="C:endomembrane system"/>
    <property type="evidence" value="ECO:0007669"/>
    <property type="project" value="UniProtKB-SubCell"/>
</dbReference>
<feature type="compositionally biased region" description="Low complexity" evidence="20">
    <location>
        <begin position="548"/>
        <end position="565"/>
    </location>
</feature>
<dbReference type="InterPro" id="IPR001841">
    <property type="entry name" value="Znf_RING"/>
</dbReference>
<keyword evidence="13 21" id="KW-0472">Membrane</keyword>
<evidence type="ECO:0000256" key="11">
    <source>
        <dbReference type="ARBA" id="ARBA00022833"/>
    </source>
</evidence>
<keyword evidence="8 22" id="KW-0732">Signal</keyword>
<keyword evidence="10" id="KW-0833">Ubl conjugation pathway</keyword>
<dbReference type="STRING" id="2025994.A0A2T3AEW8"/>
<comment type="pathway">
    <text evidence="3">Protein modification; protein ubiquitination.</text>
</comment>
<keyword evidence="6 21" id="KW-0812">Transmembrane</keyword>
<dbReference type="Proteomes" id="UP000241462">
    <property type="component" value="Unassembled WGS sequence"/>
</dbReference>
<dbReference type="SUPFAM" id="SSF57850">
    <property type="entry name" value="RING/U-box"/>
    <property type="match status" value="1"/>
</dbReference>
<comment type="subcellular location">
    <subcellularLocation>
        <location evidence="2">Endomembrane system</location>
        <topology evidence="2">Multi-pass membrane protein</topology>
    </subcellularLocation>
</comment>
<dbReference type="Gene3D" id="3.30.40.10">
    <property type="entry name" value="Zinc/RING finger domain, C3HC4 (zinc finger)"/>
    <property type="match status" value="1"/>
</dbReference>
<evidence type="ECO:0000256" key="21">
    <source>
        <dbReference type="SAM" id="Phobius"/>
    </source>
</evidence>
<dbReference type="InterPro" id="IPR021319">
    <property type="entry name" value="DUF2921"/>
</dbReference>
<evidence type="ECO:0000256" key="4">
    <source>
        <dbReference type="ARBA" id="ARBA00012483"/>
    </source>
</evidence>
<feature type="transmembrane region" description="Helical" evidence="21">
    <location>
        <begin position="507"/>
        <end position="532"/>
    </location>
</feature>
<name>A0A2T3AEW8_9PEZI</name>
<feature type="region of interest" description="Disordered" evidence="20">
    <location>
        <begin position="540"/>
        <end position="583"/>
    </location>
</feature>